<evidence type="ECO:0000313" key="2">
    <source>
        <dbReference type="Proteomes" id="UP000634919"/>
    </source>
</evidence>
<organism evidence="1 2">
    <name type="scientific">Comamonas avium</name>
    <dbReference type="NCBI Taxonomy" id="2762231"/>
    <lineage>
        <taxon>Bacteria</taxon>
        <taxon>Pseudomonadati</taxon>
        <taxon>Pseudomonadota</taxon>
        <taxon>Betaproteobacteria</taxon>
        <taxon>Burkholderiales</taxon>
        <taxon>Comamonadaceae</taxon>
        <taxon>Comamonas</taxon>
    </lineage>
</organism>
<dbReference type="EMBL" id="JACSQK010000001">
    <property type="protein sequence ID" value="MBD7959023.1"/>
    <property type="molecule type" value="Genomic_DNA"/>
</dbReference>
<comment type="caution">
    <text evidence="1">The sequence shown here is derived from an EMBL/GenBank/DDBJ whole genome shotgun (WGS) entry which is preliminary data.</text>
</comment>
<dbReference type="Proteomes" id="UP000634919">
    <property type="component" value="Unassembled WGS sequence"/>
</dbReference>
<evidence type="ECO:0000313" key="1">
    <source>
        <dbReference type="EMBL" id="MBD7959023.1"/>
    </source>
</evidence>
<gene>
    <name evidence="1" type="ORF">H9646_00870</name>
</gene>
<reference evidence="1 2" key="1">
    <citation type="submission" date="2020-08" db="EMBL/GenBank/DDBJ databases">
        <title>A Genomic Blueprint of the Chicken Gut Microbiome.</title>
        <authorList>
            <person name="Gilroy R."/>
            <person name="Ravi A."/>
            <person name="Getino M."/>
            <person name="Pursley I."/>
            <person name="Horton D.L."/>
            <person name="Alikhan N.-F."/>
            <person name="Baker D."/>
            <person name="Gharbi K."/>
            <person name="Hall N."/>
            <person name="Watson M."/>
            <person name="Adriaenssens E.M."/>
            <person name="Foster-Nyarko E."/>
            <person name="Jarju S."/>
            <person name="Secka A."/>
            <person name="Antonio M."/>
            <person name="Oren A."/>
            <person name="Chaudhuri R."/>
            <person name="La Ragione R.M."/>
            <person name="Hildebrand F."/>
            <person name="Pallen M.J."/>
        </authorList>
    </citation>
    <scope>NUCLEOTIDE SEQUENCE [LARGE SCALE GENOMIC DNA]</scope>
    <source>
        <strain evidence="1 2">Sa2CVA6</strain>
    </source>
</reference>
<keyword evidence="2" id="KW-1185">Reference proteome</keyword>
<sequence>MNCGFCGVQSAGAKSAGAAAADAATSSLGQWLARHFGLVCALAVQNGS</sequence>
<name>A0ABR8S6B8_9BURK</name>
<accession>A0ABR8S6B8</accession>
<protein>
    <submittedName>
        <fullName evidence="1">Uncharacterized protein</fullName>
    </submittedName>
</protein>
<proteinExistence type="predicted"/>
<dbReference type="RefSeq" id="WP_191721444.1">
    <property type="nucleotide sequence ID" value="NZ_JACSQK010000001.1"/>
</dbReference>